<protein>
    <submittedName>
        <fullName evidence="2">DUF262 domain-containing protein</fullName>
    </submittedName>
</protein>
<dbReference type="PANTHER" id="PTHR35149:SF1">
    <property type="entry name" value="DUF5655 DOMAIN-CONTAINING PROTEIN"/>
    <property type="match status" value="1"/>
</dbReference>
<dbReference type="PANTHER" id="PTHR35149">
    <property type="entry name" value="SLL5132 PROTEIN"/>
    <property type="match status" value="1"/>
</dbReference>
<reference evidence="2" key="2">
    <citation type="submission" date="2020-02" db="EMBL/GenBank/DDBJ databases">
        <title>Flavobacterium profundi sp. nov., isolated from a deep-sea seamount.</title>
        <authorList>
            <person name="Zhang D.-C."/>
        </authorList>
    </citation>
    <scope>NUCLEOTIDE SEQUENCE</scope>
    <source>
        <strain evidence="2">EC11</strain>
    </source>
</reference>
<evidence type="ECO:0000313" key="3">
    <source>
        <dbReference type="Proteomes" id="UP000817854"/>
    </source>
</evidence>
<evidence type="ECO:0000259" key="1">
    <source>
        <dbReference type="Pfam" id="PF03235"/>
    </source>
</evidence>
<accession>A0ABX0IL76</accession>
<feature type="domain" description="GmrSD restriction endonucleases N-terminal" evidence="1">
    <location>
        <begin position="4"/>
        <end position="237"/>
    </location>
</feature>
<sequence length="636" mass="76652">MDSIRDIFSNKIFRIPDYQRGYSWEKNHLEDFWQDIINLQKDKVHYTGMISVEEVDKQEYSKWKEDKWVIEGRNDKPFFIVDGQQRLTTIIILLWVIIDSIDENEQLSFETKSSLINKYIFTQNIASEDKSYIFGYHKDNPSYEFLKREIFEQNDSPNKTLEQTTYTNNLFTTKDFFIRRIKTLSLNEKSNLFDKITKQLKFDFKILDKELDIFIVFETMNNRGKPLSNLEKLKNRLIYLSTLLEEETSIKKELREDINDKWKIIYKYLGLNKDKKLDDDSFLQNHWIVFHRYERREPEFYANDIFDRIFTSQQVFSKKIGHKEIKIYIDSIGEAVKQWFVMFNPSHEHAFEITQSRELIYWLKKQNIVGFKAFQPLIMSALLVNEDIKLKIELVKNTEAYVFLIFNVSARRSNTGTYHFNAKANELYKDELNINDIIEDLKFWIYGTEEISGYFDRDNFYNFLKDLFQRDATNGYANWNYLKYFLFEYEYYLNDNYLNKNIVLYNGVHVQNILPYEPISACWKKQIAQHTKREKKYITGSLGNFILVKSRSAEFNEVCFDELKLKINNDSLLIENEISQFEKWNYDSILERGMKLLRFFEIRWNISLGSDVQKKELLFLDFKQNDENRVIFKNIT</sequence>
<evidence type="ECO:0000313" key="2">
    <source>
        <dbReference type="EMBL" id="NHN24557.1"/>
    </source>
</evidence>
<dbReference type="RefSeq" id="WP_140959731.1">
    <property type="nucleotide sequence ID" value="NZ_VEVQ02000001.1"/>
</dbReference>
<name>A0ABX0IL76_9FLAO</name>
<proteinExistence type="predicted"/>
<gene>
    <name evidence="2" type="ORF">FIA58_002615</name>
</gene>
<keyword evidence="3" id="KW-1185">Reference proteome</keyword>
<dbReference type="InterPro" id="IPR004919">
    <property type="entry name" value="GmrSD_N"/>
</dbReference>
<dbReference type="Proteomes" id="UP000817854">
    <property type="component" value="Unassembled WGS sequence"/>
</dbReference>
<comment type="caution">
    <text evidence="2">The sequence shown here is derived from an EMBL/GenBank/DDBJ whole genome shotgun (WGS) entry which is preliminary data.</text>
</comment>
<organism evidence="2 3">
    <name type="scientific">Flavobacterium jejuense</name>
    <dbReference type="NCBI Taxonomy" id="1544455"/>
    <lineage>
        <taxon>Bacteria</taxon>
        <taxon>Pseudomonadati</taxon>
        <taxon>Bacteroidota</taxon>
        <taxon>Flavobacteriia</taxon>
        <taxon>Flavobacteriales</taxon>
        <taxon>Flavobacteriaceae</taxon>
        <taxon>Flavobacterium</taxon>
    </lineage>
</organism>
<reference evidence="2" key="1">
    <citation type="submission" date="2019-05" db="EMBL/GenBank/DDBJ databases">
        <authorList>
            <person name="Lianzixin W."/>
        </authorList>
    </citation>
    <scope>NUCLEOTIDE SEQUENCE</scope>
    <source>
        <strain evidence="2">EC11</strain>
    </source>
</reference>
<dbReference type="EMBL" id="VEVQ02000001">
    <property type="protein sequence ID" value="NHN24557.1"/>
    <property type="molecule type" value="Genomic_DNA"/>
</dbReference>
<dbReference type="Pfam" id="PF03235">
    <property type="entry name" value="GmrSD_N"/>
    <property type="match status" value="1"/>
</dbReference>